<feature type="non-terminal residue" evidence="1">
    <location>
        <position position="1"/>
    </location>
</feature>
<dbReference type="EMBL" id="KV417592">
    <property type="protein sequence ID" value="KZP16529.1"/>
    <property type="molecule type" value="Genomic_DNA"/>
</dbReference>
<proteinExistence type="predicted"/>
<name>A0A166F7Z0_9AGAM</name>
<evidence type="ECO:0000313" key="1">
    <source>
        <dbReference type="EMBL" id="KZP16529.1"/>
    </source>
</evidence>
<dbReference type="OrthoDB" id="2437251at2759"/>
<dbReference type="Proteomes" id="UP000076532">
    <property type="component" value="Unassembled WGS sequence"/>
</dbReference>
<sequence>KANRQSLPLGFLFTVMTDGSAKPGAKQCMLTETLAWLSKRCPNIKWTLSDKDPSEINTCHDAIKKKHQLCYWHAPRYIEERLAEDKLPAAYNPRKAHAVFRIIDPTWAPGVTRGPVVE</sequence>
<reference evidence="1 2" key="1">
    <citation type="journal article" date="2016" name="Mol. Biol. Evol.">
        <title>Comparative Genomics of Early-Diverging Mushroom-Forming Fungi Provides Insights into the Origins of Lignocellulose Decay Capabilities.</title>
        <authorList>
            <person name="Nagy L.G."/>
            <person name="Riley R."/>
            <person name="Tritt A."/>
            <person name="Adam C."/>
            <person name="Daum C."/>
            <person name="Floudas D."/>
            <person name="Sun H."/>
            <person name="Yadav J.S."/>
            <person name="Pangilinan J."/>
            <person name="Larsson K.H."/>
            <person name="Matsuura K."/>
            <person name="Barry K."/>
            <person name="Labutti K."/>
            <person name="Kuo R."/>
            <person name="Ohm R.A."/>
            <person name="Bhattacharya S.S."/>
            <person name="Shirouzu T."/>
            <person name="Yoshinaga Y."/>
            <person name="Martin F.M."/>
            <person name="Grigoriev I.V."/>
            <person name="Hibbett D.S."/>
        </authorList>
    </citation>
    <scope>NUCLEOTIDE SEQUENCE [LARGE SCALE GENOMIC DNA]</scope>
    <source>
        <strain evidence="1 2">CBS 109695</strain>
    </source>
</reference>
<evidence type="ECO:0000313" key="2">
    <source>
        <dbReference type="Proteomes" id="UP000076532"/>
    </source>
</evidence>
<evidence type="ECO:0008006" key="3">
    <source>
        <dbReference type="Google" id="ProtNLM"/>
    </source>
</evidence>
<keyword evidence="2" id="KW-1185">Reference proteome</keyword>
<gene>
    <name evidence="1" type="ORF">FIBSPDRAFT_703170</name>
</gene>
<feature type="non-terminal residue" evidence="1">
    <location>
        <position position="118"/>
    </location>
</feature>
<protein>
    <recommendedName>
        <fullName evidence="3">MULE transposase domain-containing protein</fullName>
    </recommendedName>
</protein>
<dbReference type="STRING" id="436010.A0A166F7Z0"/>
<dbReference type="AlphaFoldDB" id="A0A166F7Z0"/>
<organism evidence="1 2">
    <name type="scientific">Athelia psychrophila</name>
    <dbReference type="NCBI Taxonomy" id="1759441"/>
    <lineage>
        <taxon>Eukaryota</taxon>
        <taxon>Fungi</taxon>
        <taxon>Dikarya</taxon>
        <taxon>Basidiomycota</taxon>
        <taxon>Agaricomycotina</taxon>
        <taxon>Agaricomycetes</taxon>
        <taxon>Agaricomycetidae</taxon>
        <taxon>Atheliales</taxon>
        <taxon>Atheliaceae</taxon>
        <taxon>Athelia</taxon>
    </lineage>
</organism>
<accession>A0A166F7Z0</accession>